<dbReference type="OrthoDB" id="927105at2"/>
<keyword evidence="2" id="KW-0067">ATP-binding</keyword>
<dbReference type="Pfam" id="PF09997">
    <property type="entry name" value="DUF2238"/>
    <property type="match status" value="1"/>
</dbReference>
<gene>
    <name evidence="2" type="ORF">CPT03_22115</name>
</gene>
<keyword evidence="1" id="KW-1133">Transmembrane helix</keyword>
<dbReference type="AlphaFoldDB" id="A0A2D1UBK0"/>
<feature type="transmembrane region" description="Helical" evidence="1">
    <location>
        <begin position="37"/>
        <end position="54"/>
    </location>
</feature>
<dbReference type="GO" id="GO:0005524">
    <property type="term" value="F:ATP binding"/>
    <property type="evidence" value="ECO:0007669"/>
    <property type="project" value="UniProtKB-KW"/>
</dbReference>
<organism evidence="2 3">
    <name type="scientific">Pedobacter ginsengisoli</name>
    <dbReference type="NCBI Taxonomy" id="363852"/>
    <lineage>
        <taxon>Bacteria</taxon>
        <taxon>Pseudomonadati</taxon>
        <taxon>Bacteroidota</taxon>
        <taxon>Sphingobacteriia</taxon>
        <taxon>Sphingobacteriales</taxon>
        <taxon>Sphingobacteriaceae</taxon>
        <taxon>Pedobacter</taxon>
    </lineage>
</organism>
<dbReference type="Gene3D" id="3.40.50.300">
    <property type="entry name" value="P-loop containing nucleotide triphosphate hydrolases"/>
    <property type="match status" value="1"/>
</dbReference>
<feature type="transmembrane region" description="Helical" evidence="1">
    <location>
        <begin position="108"/>
        <end position="128"/>
    </location>
</feature>
<feature type="transmembrane region" description="Helical" evidence="1">
    <location>
        <begin position="66"/>
        <end position="88"/>
    </location>
</feature>
<evidence type="ECO:0000313" key="2">
    <source>
        <dbReference type="EMBL" id="ATP58973.1"/>
    </source>
</evidence>
<keyword evidence="2" id="KW-0547">Nucleotide-binding</keyword>
<evidence type="ECO:0000256" key="1">
    <source>
        <dbReference type="SAM" id="Phobius"/>
    </source>
</evidence>
<name>A0A2D1UBK0_9SPHI</name>
<dbReference type="InterPro" id="IPR014509">
    <property type="entry name" value="YjdF-like"/>
</dbReference>
<keyword evidence="1" id="KW-0812">Transmembrane</keyword>
<dbReference type="Proteomes" id="UP000223749">
    <property type="component" value="Chromosome"/>
</dbReference>
<dbReference type="SUPFAM" id="SSF52540">
    <property type="entry name" value="P-loop containing nucleoside triphosphate hydrolases"/>
    <property type="match status" value="1"/>
</dbReference>
<dbReference type="RefSeq" id="WP_099440849.1">
    <property type="nucleotide sequence ID" value="NZ_CP024091.1"/>
</dbReference>
<accession>A0A2D1UBK0</accession>
<keyword evidence="1" id="KW-0472">Membrane</keyword>
<dbReference type="EMBL" id="CP024091">
    <property type="protein sequence ID" value="ATP58973.1"/>
    <property type="molecule type" value="Genomic_DNA"/>
</dbReference>
<dbReference type="KEGG" id="pgs:CPT03_22115"/>
<dbReference type="InterPro" id="IPR027417">
    <property type="entry name" value="P-loop_NTPase"/>
</dbReference>
<evidence type="ECO:0000313" key="3">
    <source>
        <dbReference type="Proteomes" id="UP000223749"/>
    </source>
</evidence>
<feature type="transmembrane region" description="Helical" evidence="1">
    <location>
        <begin position="140"/>
        <end position="159"/>
    </location>
</feature>
<keyword evidence="3" id="KW-1185">Reference proteome</keyword>
<sequence>MKFVTAKDLIAQLKNDLIGKDSYRGVTLTYSWLANQFGHFSLGFIPTILIYTLLKAKTSVSSPELWAAFGVWGGWILFELFNFLWPLLFKSESKRKALGSGKYTFQPAWLNVTFDTITDLLYFGIGALSASLICEFHQGILITLIVLVILISYPFYYWYSTKMFIQNAGYPFQLRLSQWNQQIKEENKALILNFLQHNEPGKHMLLFGSRGSGKTMLSVGIATESSIKNNSCSYVTAVKLLCLFFENEDNPPITKPGAWSWRNSSLLVIDDINPGGNVQDDILSAAQFYTILDNLSCGEINKKAIKEKSIIWVMGNEDPDRHAEERWETLLEKIGVEKSNITTVNLDAI</sequence>
<proteinExistence type="predicted"/>
<reference evidence="2 3" key="1">
    <citation type="submission" date="2017-10" db="EMBL/GenBank/DDBJ databases">
        <title>Whole genome of Pedobacter ginsengisoli T01R-27 isolated from tomato rhizosphere.</title>
        <authorList>
            <person name="Weon H.-Y."/>
            <person name="Lee S.A."/>
            <person name="Sang M.K."/>
            <person name="Song J."/>
        </authorList>
    </citation>
    <scope>NUCLEOTIDE SEQUENCE [LARGE SCALE GENOMIC DNA]</scope>
    <source>
        <strain evidence="2 3">T01R-27</strain>
    </source>
</reference>
<protein>
    <submittedName>
        <fullName evidence="2">ATP-binding protein</fullName>
    </submittedName>
</protein>